<dbReference type="EMBL" id="MPUH01000034">
    <property type="protein sequence ID" value="OMJ93919.1"/>
    <property type="molecule type" value="Genomic_DNA"/>
</dbReference>
<accession>A0A1R2CY33</accession>
<evidence type="ECO:0000256" key="1">
    <source>
        <dbReference type="ARBA" id="ARBA00022737"/>
    </source>
</evidence>
<proteinExistence type="predicted"/>
<keyword evidence="2 3" id="KW-0040">ANK repeat</keyword>
<dbReference type="OrthoDB" id="421087at2759"/>
<evidence type="ECO:0000313" key="4">
    <source>
        <dbReference type="EMBL" id="OMJ93919.1"/>
    </source>
</evidence>
<comment type="caution">
    <text evidence="4">The sequence shown here is derived from an EMBL/GenBank/DDBJ whole genome shotgun (WGS) entry which is preliminary data.</text>
</comment>
<dbReference type="PROSITE" id="PS50297">
    <property type="entry name" value="ANK_REP_REGION"/>
    <property type="match status" value="1"/>
</dbReference>
<dbReference type="PANTHER" id="PTHR24189">
    <property type="entry name" value="MYOTROPHIN"/>
    <property type="match status" value="1"/>
</dbReference>
<evidence type="ECO:0000256" key="2">
    <source>
        <dbReference type="ARBA" id="ARBA00023043"/>
    </source>
</evidence>
<dbReference type="InterPro" id="IPR036770">
    <property type="entry name" value="Ankyrin_rpt-contain_sf"/>
</dbReference>
<feature type="repeat" description="ANK" evidence="3">
    <location>
        <begin position="52"/>
        <end position="84"/>
    </location>
</feature>
<keyword evidence="5" id="KW-1185">Reference proteome</keyword>
<dbReference type="Pfam" id="PF12796">
    <property type="entry name" value="Ank_2"/>
    <property type="match status" value="1"/>
</dbReference>
<name>A0A1R2CY33_9CILI</name>
<reference evidence="4 5" key="1">
    <citation type="submission" date="2016-11" db="EMBL/GenBank/DDBJ databases">
        <title>The macronuclear genome of Stentor coeruleus: a giant cell with tiny introns.</title>
        <authorList>
            <person name="Slabodnick M."/>
            <person name="Ruby J.G."/>
            <person name="Reiff S.B."/>
            <person name="Swart E.C."/>
            <person name="Gosai S."/>
            <person name="Prabakaran S."/>
            <person name="Witkowska E."/>
            <person name="Larue G.E."/>
            <person name="Fisher S."/>
            <person name="Freeman R.M."/>
            <person name="Gunawardena J."/>
            <person name="Chu W."/>
            <person name="Stover N.A."/>
            <person name="Gregory B.D."/>
            <person name="Nowacki M."/>
            <person name="Derisi J."/>
            <person name="Roy S.W."/>
            <person name="Marshall W.F."/>
            <person name="Sood P."/>
        </authorList>
    </citation>
    <scope>NUCLEOTIDE SEQUENCE [LARGE SCALE GENOMIC DNA]</scope>
    <source>
        <strain evidence="4">WM001</strain>
    </source>
</reference>
<dbReference type="Gene3D" id="1.25.40.20">
    <property type="entry name" value="Ankyrin repeat-containing domain"/>
    <property type="match status" value="1"/>
</dbReference>
<dbReference type="InterPro" id="IPR050745">
    <property type="entry name" value="Multifunctional_regulatory"/>
</dbReference>
<dbReference type="InterPro" id="IPR002110">
    <property type="entry name" value="Ankyrin_rpt"/>
</dbReference>
<organism evidence="4 5">
    <name type="scientific">Stentor coeruleus</name>
    <dbReference type="NCBI Taxonomy" id="5963"/>
    <lineage>
        <taxon>Eukaryota</taxon>
        <taxon>Sar</taxon>
        <taxon>Alveolata</taxon>
        <taxon>Ciliophora</taxon>
        <taxon>Postciliodesmatophora</taxon>
        <taxon>Heterotrichea</taxon>
        <taxon>Heterotrichida</taxon>
        <taxon>Stentoridae</taxon>
        <taxon>Stentor</taxon>
    </lineage>
</organism>
<dbReference type="SUPFAM" id="SSF48403">
    <property type="entry name" value="Ankyrin repeat"/>
    <property type="match status" value="1"/>
</dbReference>
<dbReference type="PANTHER" id="PTHR24189:SF50">
    <property type="entry name" value="ANKYRIN REPEAT AND SOCS BOX PROTEIN 2"/>
    <property type="match status" value="1"/>
</dbReference>
<dbReference type="PROSITE" id="PS50088">
    <property type="entry name" value="ANK_REPEAT"/>
    <property type="match status" value="1"/>
</dbReference>
<keyword evidence="1" id="KW-0677">Repeat</keyword>
<dbReference type="SMART" id="SM00248">
    <property type="entry name" value="ANK"/>
    <property type="match status" value="2"/>
</dbReference>
<dbReference type="AlphaFoldDB" id="A0A1R2CY33"/>
<evidence type="ECO:0000313" key="5">
    <source>
        <dbReference type="Proteomes" id="UP000187209"/>
    </source>
</evidence>
<protein>
    <submittedName>
        <fullName evidence="4">Uncharacterized protein</fullName>
    </submittedName>
</protein>
<sequence length="164" mass="18204">MATNTSCPCCSKSLPQTDKAPYLQILCEQNRYEEICAYISKGNNVNILLYPTYSSPLHIAAASGSKETILALLSHGAFPNICNIQNRNPFHEAVEKRHLDIAQVLLEGNAAACECQVCQIALDDIIQNGNDDEEMDFEKELQKLRPILEGKLVNKLGEIIDINK</sequence>
<dbReference type="Proteomes" id="UP000187209">
    <property type="component" value="Unassembled WGS sequence"/>
</dbReference>
<evidence type="ECO:0000256" key="3">
    <source>
        <dbReference type="PROSITE-ProRule" id="PRU00023"/>
    </source>
</evidence>
<gene>
    <name evidence="4" type="ORF">SteCoe_2970</name>
</gene>